<dbReference type="HOGENOM" id="CLU_010500_0_0_3"/>
<dbReference type="Proteomes" id="UP000010472">
    <property type="component" value="Chromosome"/>
</dbReference>
<dbReference type="STRING" id="1173022.Cri9333_3178"/>
<dbReference type="InterPro" id="IPR050218">
    <property type="entry name" value="LptD"/>
</dbReference>
<dbReference type="Pfam" id="PF12600">
    <property type="entry name" value="DUF3769"/>
    <property type="match status" value="1"/>
</dbReference>
<gene>
    <name evidence="1" type="ORF">Cri9333_3178</name>
</gene>
<reference evidence="1 2" key="1">
    <citation type="submission" date="2012-06" db="EMBL/GenBank/DDBJ databases">
        <title>Finished chromosome of genome of Crinalium epipsammum PCC 9333.</title>
        <authorList>
            <consortium name="US DOE Joint Genome Institute"/>
            <person name="Gugger M."/>
            <person name="Coursin T."/>
            <person name="Rippka R."/>
            <person name="Tandeau De Marsac N."/>
            <person name="Huntemann M."/>
            <person name="Wei C.-L."/>
            <person name="Han J."/>
            <person name="Detter J.C."/>
            <person name="Han C."/>
            <person name="Tapia R."/>
            <person name="Davenport K."/>
            <person name="Daligault H."/>
            <person name="Erkkila T."/>
            <person name="Gu W."/>
            <person name="Munk A.C.C."/>
            <person name="Teshima H."/>
            <person name="Xu Y."/>
            <person name="Chain P."/>
            <person name="Chen A."/>
            <person name="Krypides N."/>
            <person name="Mavromatis K."/>
            <person name="Markowitz V."/>
            <person name="Szeto E."/>
            <person name="Ivanova N."/>
            <person name="Mikhailova N."/>
            <person name="Ovchinnikova G."/>
            <person name="Pagani I."/>
            <person name="Pati A."/>
            <person name="Goodwin L."/>
            <person name="Peters L."/>
            <person name="Pitluck S."/>
            <person name="Woyke T."/>
            <person name="Kerfeld C."/>
        </authorList>
    </citation>
    <scope>NUCLEOTIDE SEQUENCE [LARGE SCALE GENOMIC DNA]</scope>
    <source>
        <strain evidence="1 2">PCC 9333</strain>
    </source>
</reference>
<accession>K9W2M6</accession>
<protein>
    <recommendedName>
        <fullName evidence="3">OstA family protein</fullName>
    </recommendedName>
</protein>
<dbReference type="eggNOG" id="COG1452">
    <property type="taxonomic scope" value="Bacteria"/>
</dbReference>
<evidence type="ECO:0000313" key="1">
    <source>
        <dbReference type="EMBL" id="AFZ14012.1"/>
    </source>
</evidence>
<name>K9W2M6_9CYAN</name>
<dbReference type="AlphaFoldDB" id="K9W2M6"/>
<dbReference type="GO" id="GO:1990351">
    <property type="term" value="C:transporter complex"/>
    <property type="evidence" value="ECO:0007669"/>
    <property type="project" value="TreeGrafter"/>
</dbReference>
<dbReference type="PATRIC" id="fig|1173022.3.peg.3436"/>
<dbReference type="RefSeq" id="WP_015204119.1">
    <property type="nucleotide sequence ID" value="NC_019753.1"/>
</dbReference>
<dbReference type="OrthoDB" id="441598at2"/>
<evidence type="ECO:0000313" key="2">
    <source>
        <dbReference type="Proteomes" id="UP000010472"/>
    </source>
</evidence>
<dbReference type="GO" id="GO:0009279">
    <property type="term" value="C:cell outer membrane"/>
    <property type="evidence" value="ECO:0007669"/>
    <property type="project" value="TreeGrafter"/>
</dbReference>
<organism evidence="1 2">
    <name type="scientific">Crinalium epipsammum PCC 9333</name>
    <dbReference type="NCBI Taxonomy" id="1173022"/>
    <lineage>
        <taxon>Bacteria</taxon>
        <taxon>Bacillati</taxon>
        <taxon>Cyanobacteriota</taxon>
        <taxon>Cyanophyceae</taxon>
        <taxon>Gomontiellales</taxon>
        <taxon>Gomontiellaceae</taxon>
        <taxon>Crinalium</taxon>
    </lineage>
</organism>
<dbReference type="InterPro" id="IPR022244">
    <property type="entry name" value="DUF3769"/>
</dbReference>
<keyword evidence="2" id="KW-1185">Reference proteome</keyword>
<proteinExistence type="predicted"/>
<dbReference type="PANTHER" id="PTHR30189:SF1">
    <property type="entry name" value="LPS-ASSEMBLY PROTEIN LPTD"/>
    <property type="match status" value="1"/>
</dbReference>
<dbReference type="EMBL" id="CP003620">
    <property type="protein sequence ID" value="AFZ14012.1"/>
    <property type="molecule type" value="Genomic_DNA"/>
</dbReference>
<sequence>MLYPFIQPAMPAVVQVISPQKVTSTTNFLNQGQLARSTLVTTAPEIQASVELENHSLLTAAHSAILLGKPMSVGYAIQPAAGSQGQDFTDGEAQELKLLSADNKSLTAIKIVAAQRGCKARLAVNQGCRNNVLDPNSRKEYQIQVPTQQFPLVAEQTTVEGNLGEVQVRSLQSQILPAQEQQPSTTTPMQTTPVEIRGVVELNADSQEYDSQRQVITASGNVVMRFQEAVLDADRIEVNLKNRLAIAFGNVALRRGQQLLRGERFEYNFGQDTGVISNASGEFFQPTAATDFTVTSPANVGANILPARPLSDRITANQPLQQLTNSGGIGIVVGSDINIPNRPGLQQGGTFNRLRFQAERINFEGNTLQATKVRLTNDPFSPAELEIRADTAQFQRTSSLLSEITTSRPRLVLDQNLEIPLFRNSLTLDRRPREPGLINFGYDQGDRGGLFIERSFEPFTTPTSKFSITPQYFIQKAVQEGGFFDPASFGLRAEVQSTLSPKTTLEGSGFLTSLNFNDVENEFRANVRLRQTIGNTLPHQLTLQYGYRDRLFNGSLGFQPVQSSLGAVVTSPLINLGRDFNASYQAGVQFINAETDKPDLLKPNRDNDRINLSRYQASASVNRGFLLLEGKGLPATATEGLRYTPQPVVPYLKFNTGLTGVLTGYSNGDNQNSISGNLGIDGQIGNFSRPFLDYTGFNITYFQLFPSGESPFLFDRLVDTRVLSAGITQQVYGPFRAGFQTSLNLDNNRAISTDYFLEYSRRTYNILLRYNPVVEIGSISLRVNSFNWVGNPEPFSSDVRPVIQGVTR</sequence>
<dbReference type="PANTHER" id="PTHR30189">
    <property type="entry name" value="LPS-ASSEMBLY PROTEIN"/>
    <property type="match status" value="1"/>
</dbReference>
<evidence type="ECO:0008006" key="3">
    <source>
        <dbReference type="Google" id="ProtNLM"/>
    </source>
</evidence>
<dbReference type="Gene3D" id="2.60.450.10">
    <property type="entry name" value="Lipopolysaccharide (LPS) transport protein A like domain"/>
    <property type="match status" value="1"/>
</dbReference>
<dbReference type="KEGG" id="cep:Cri9333_3178"/>